<organism evidence="1 2">
    <name type="scientific">Aphis craccivora</name>
    <name type="common">Cowpea aphid</name>
    <dbReference type="NCBI Taxonomy" id="307492"/>
    <lineage>
        <taxon>Eukaryota</taxon>
        <taxon>Metazoa</taxon>
        <taxon>Ecdysozoa</taxon>
        <taxon>Arthropoda</taxon>
        <taxon>Hexapoda</taxon>
        <taxon>Insecta</taxon>
        <taxon>Pterygota</taxon>
        <taxon>Neoptera</taxon>
        <taxon>Paraneoptera</taxon>
        <taxon>Hemiptera</taxon>
        <taxon>Sternorrhyncha</taxon>
        <taxon>Aphidomorpha</taxon>
        <taxon>Aphidoidea</taxon>
        <taxon>Aphididae</taxon>
        <taxon>Aphidini</taxon>
        <taxon>Aphis</taxon>
        <taxon>Aphis</taxon>
    </lineage>
</organism>
<dbReference type="EMBL" id="VUJU01002600">
    <property type="protein sequence ID" value="KAF0760712.1"/>
    <property type="molecule type" value="Genomic_DNA"/>
</dbReference>
<dbReference type="Proteomes" id="UP000478052">
    <property type="component" value="Unassembled WGS sequence"/>
</dbReference>
<evidence type="ECO:0000313" key="2">
    <source>
        <dbReference type="Proteomes" id="UP000478052"/>
    </source>
</evidence>
<gene>
    <name evidence="1" type="ORF">FWK35_00014769</name>
</gene>
<keyword evidence="2" id="KW-1185">Reference proteome</keyword>
<name>A0A6G0YSU0_APHCR</name>
<comment type="caution">
    <text evidence="1">The sequence shown here is derived from an EMBL/GenBank/DDBJ whole genome shotgun (WGS) entry which is preliminary data.</text>
</comment>
<evidence type="ECO:0000313" key="1">
    <source>
        <dbReference type="EMBL" id="KAF0760712.1"/>
    </source>
</evidence>
<protein>
    <submittedName>
        <fullName evidence="1">Uncharacterized protein</fullName>
    </submittedName>
</protein>
<reference evidence="1 2" key="1">
    <citation type="submission" date="2019-08" db="EMBL/GenBank/DDBJ databases">
        <title>Whole genome of Aphis craccivora.</title>
        <authorList>
            <person name="Voronova N.V."/>
            <person name="Shulinski R.S."/>
            <person name="Bandarenka Y.V."/>
            <person name="Zhorov D.G."/>
            <person name="Warner D."/>
        </authorList>
    </citation>
    <scope>NUCLEOTIDE SEQUENCE [LARGE SCALE GENOMIC DNA]</scope>
    <source>
        <strain evidence="1">180601</strain>
        <tissue evidence="1">Whole Body</tissue>
    </source>
</reference>
<accession>A0A6G0YSU0</accession>
<sequence>CFVNILQVNNTFKLKIIIPFLDSERSDECIDFTMLCFFFCVSLYTRTCRNINASISNCWGGFL</sequence>
<feature type="non-terminal residue" evidence="1">
    <location>
        <position position="1"/>
    </location>
</feature>
<dbReference type="AlphaFoldDB" id="A0A6G0YSU0"/>
<proteinExistence type="predicted"/>